<reference evidence="1 2" key="1">
    <citation type="journal article" date="2014" name="PLoS Genet.">
        <title>Phylogenetically driven sequencing of extremely halophilic archaea reveals strategies for static and dynamic osmo-response.</title>
        <authorList>
            <person name="Becker E.A."/>
            <person name="Seitzer P.M."/>
            <person name="Tritt A."/>
            <person name="Larsen D."/>
            <person name="Krusor M."/>
            <person name="Yao A.I."/>
            <person name="Wu D."/>
            <person name="Madern D."/>
            <person name="Eisen J.A."/>
            <person name="Darling A.E."/>
            <person name="Facciotti M.T."/>
        </authorList>
    </citation>
    <scope>NUCLEOTIDE SEQUENCE [LARGE SCALE GENOMIC DNA]</scope>
    <source>
        <strain evidence="1 2">JCM 14089</strain>
    </source>
</reference>
<dbReference type="EMBL" id="AOHX01000026">
    <property type="protein sequence ID" value="ELY47357.1"/>
    <property type="molecule type" value="Genomic_DNA"/>
</dbReference>
<keyword evidence="2" id="KW-1185">Reference proteome</keyword>
<dbReference type="AlphaFoldDB" id="L9WDC5"/>
<accession>L9WDC5</accession>
<organism evidence="1 2">
    <name type="scientific">Natronorubrum sulfidifaciens JCM 14089</name>
    <dbReference type="NCBI Taxonomy" id="1230460"/>
    <lineage>
        <taxon>Archaea</taxon>
        <taxon>Methanobacteriati</taxon>
        <taxon>Methanobacteriota</taxon>
        <taxon>Stenosarchaea group</taxon>
        <taxon>Halobacteria</taxon>
        <taxon>Halobacteriales</taxon>
        <taxon>Natrialbaceae</taxon>
        <taxon>Natronorubrum</taxon>
    </lineage>
</organism>
<gene>
    <name evidence="1" type="ORF">C495_03827</name>
</gene>
<sequence length="153" mass="17127">MEKDEFNELKNDSRIDRVEKMLNMPLPGTQEAISFVVQIDGHTYGLHCDHSTSEWDIVAEGSDWDKVKQSHSEWLSDDIGKVTGDSPDPENLDGAEIPEEITTDCNMCDGTHTLSAQPDSFTSAMGFLEYEGFCEETGHPIIITKNPDEFLTQ</sequence>
<protein>
    <submittedName>
        <fullName evidence="1">Uncharacterized protein</fullName>
    </submittedName>
</protein>
<comment type="caution">
    <text evidence="1">The sequence shown here is derived from an EMBL/GenBank/DDBJ whole genome shotgun (WGS) entry which is preliminary data.</text>
</comment>
<name>L9WDC5_9EURY</name>
<dbReference type="PATRIC" id="fig|1230460.4.peg.769"/>
<proteinExistence type="predicted"/>
<dbReference type="Proteomes" id="UP000011661">
    <property type="component" value="Unassembled WGS sequence"/>
</dbReference>
<evidence type="ECO:0000313" key="1">
    <source>
        <dbReference type="EMBL" id="ELY47357.1"/>
    </source>
</evidence>
<evidence type="ECO:0000313" key="2">
    <source>
        <dbReference type="Proteomes" id="UP000011661"/>
    </source>
</evidence>